<name>A0A4R4P3Z1_9ACTN</name>
<accession>A0A4R4P3Z1</accession>
<organism evidence="1 2">
    <name type="scientific">Kribbella albertanoniae</name>
    <dbReference type="NCBI Taxonomy" id="1266829"/>
    <lineage>
        <taxon>Bacteria</taxon>
        <taxon>Bacillati</taxon>
        <taxon>Actinomycetota</taxon>
        <taxon>Actinomycetes</taxon>
        <taxon>Propionibacteriales</taxon>
        <taxon>Kribbellaceae</taxon>
        <taxon>Kribbella</taxon>
    </lineage>
</organism>
<proteinExistence type="predicted"/>
<keyword evidence="2" id="KW-1185">Reference proteome</keyword>
<dbReference type="EMBL" id="SMKA01000303">
    <property type="protein sequence ID" value="TDC16619.1"/>
    <property type="molecule type" value="Genomic_DNA"/>
</dbReference>
<dbReference type="OrthoDB" id="3810479at2"/>
<gene>
    <name evidence="1" type="ORF">E1261_38680</name>
</gene>
<reference evidence="1 2" key="1">
    <citation type="submission" date="2019-03" db="EMBL/GenBank/DDBJ databases">
        <title>Draft genome sequences of novel Actinobacteria.</title>
        <authorList>
            <person name="Sahin N."/>
            <person name="Ay H."/>
            <person name="Saygin H."/>
        </authorList>
    </citation>
    <scope>NUCLEOTIDE SEQUENCE [LARGE SCALE GENOMIC DNA]</scope>
    <source>
        <strain evidence="1 2">JCM 30547</strain>
    </source>
</reference>
<dbReference type="AlphaFoldDB" id="A0A4R4P3Z1"/>
<dbReference type="RefSeq" id="WP_132414723.1">
    <property type="nucleotide sequence ID" value="NZ_SMKA01000303.1"/>
</dbReference>
<comment type="caution">
    <text evidence="1">The sequence shown here is derived from an EMBL/GenBank/DDBJ whole genome shotgun (WGS) entry which is preliminary data.</text>
</comment>
<sequence length="163" mass="17747">MSARYVVGDRRTPPIPDETAEVWSAFLRAEAEKWPPVFGYLADDSFGAGSTRTPLEAMSARFPEQTLPLADSEVRGYSWVTVTSSGVLERLGGIDGLRGSGAFHDITALPSGGAVLQATSRLAQYEGDAVRQVFEALGPVLPEKAPWPDEFDRFKLIYEAPRS</sequence>
<evidence type="ECO:0000313" key="2">
    <source>
        <dbReference type="Proteomes" id="UP000295075"/>
    </source>
</evidence>
<evidence type="ECO:0000313" key="1">
    <source>
        <dbReference type="EMBL" id="TDC16619.1"/>
    </source>
</evidence>
<dbReference type="Proteomes" id="UP000295075">
    <property type="component" value="Unassembled WGS sequence"/>
</dbReference>
<protein>
    <submittedName>
        <fullName evidence="1">Uncharacterized protein</fullName>
    </submittedName>
</protein>